<evidence type="ECO:0000313" key="2">
    <source>
        <dbReference type="Proteomes" id="UP001150924"/>
    </source>
</evidence>
<organism evidence="1 2">
    <name type="scientific">Nannocystis pusilla</name>
    <dbReference type="NCBI Taxonomy" id="889268"/>
    <lineage>
        <taxon>Bacteria</taxon>
        <taxon>Pseudomonadati</taxon>
        <taxon>Myxococcota</taxon>
        <taxon>Polyangia</taxon>
        <taxon>Nannocystales</taxon>
        <taxon>Nannocystaceae</taxon>
        <taxon>Nannocystis</taxon>
    </lineage>
</organism>
<accession>A0A9X3J2D7</accession>
<dbReference type="Proteomes" id="UP001150924">
    <property type="component" value="Unassembled WGS sequence"/>
</dbReference>
<comment type="caution">
    <text evidence="1">The sequence shown here is derived from an EMBL/GenBank/DDBJ whole genome shotgun (WGS) entry which is preliminary data.</text>
</comment>
<dbReference type="AlphaFoldDB" id="A0A9X3J2D7"/>
<dbReference type="EMBL" id="JAPNKE010000002">
    <property type="protein sequence ID" value="MCY1012581.1"/>
    <property type="molecule type" value="Genomic_DNA"/>
</dbReference>
<reference evidence="1" key="1">
    <citation type="submission" date="2022-11" db="EMBL/GenBank/DDBJ databases">
        <title>Minimal conservation of predation-associated metabolite biosynthetic gene clusters underscores biosynthetic potential of Myxococcota including descriptions for ten novel species: Archangium lansinium sp. nov., Myxococcus landrumus sp. nov., Nannocystis bai.</title>
        <authorList>
            <person name="Ahearne A."/>
            <person name="Stevens C."/>
            <person name="Phillips K."/>
        </authorList>
    </citation>
    <scope>NUCLEOTIDE SEQUENCE</scope>
    <source>
        <strain evidence="1">Na p29</strain>
    </source>
</reference>
<evidence type="ECO:0008006" key="3">
    <source>
        <dbReference type="Google" id="ProtNLM"/>
    </source>
</evidence>
<gene>
    <name evidence="1" type="ORF">OV079_45035</name>
</gene>
<sequence>MLYVGYNDGVLVSENYGLTWDVFAAGDWPQEDQFAFDPNDPDTIYMVVGSDIYVTHDKAQTPWTMLAEQLPEGYSITTLHPSTDGTLYVGTFNPFTNPEDPGIFKWDGGPGPFVYVEFPTNAYEDPLNATSLFTHVIADDPAHDMVYLGGELTPVPGSEYNPFPDPEDDPSPVGYDAPNLRSTSGGSTWENMNNGSISSHVTSLIVDPGDSRIYAAQEGSTLWASDDLGVCWQPLATAGYPALVLDSNDNTRFFGGSWGPTDDVPEWKRGGVWVSTDRGAHFAAAGLQGDHPVVGDPSQYTTSVAVNSTSARIYATGYFGTGLWSAPIPAGL</sequence>
<name>A0A9X3J2D7_9BACT</name>
<evidence type="ECO:0000313" key="1">
    <source>
        <dbReference type="EMBL" id="MCY1012581.1"/>
    </source>
</evidence>
<protein>
    <recommendedName>
        <fullName evidence="3">Glycosyl hydrolase</fullName>
    </recommendedName>
</protein>
<proteinExistence type="predicted"/>
<keyword evidence="2" id="KW-1185">Reference proteome</keyword>
<dbReference type="SUPFAM" id="SSF110296">
    <property type="entry name" value="Oligoxyloglucan reducing end-specific cellobiohydrolase"/>
    <property type="match status" value="2"/>
</dbReference>
<dbReference type="Gene3D" id="2.130.10.10">
    <property type="entry name" value="YVTN repeat-like/Quinoprotein amine dehydrogenase"/>
    <property type="match status" value="2"/>
</dbReference>
<dbReference type="InterPro" id="IPR015943">
    <property type="entry name" value="WD40/YVTN_repeat-like_dom_sf"/>
</dbReference>
<dbReference type="RefSeq" id="WP_267776046.1">
    <property type="nucleotide sequence ID" value="NZ_JAPNKE010000002.1"/>
</dbReference>